<evidence type="ECO:0000313" key="1">
    <source>
        <dbReference type="EMBL" id="MBB5819769.1"/>
    </source>
</evidence>
<dbReference type="EMBL" id="JACHMP010000001">
    <property type="protein sequence ID" value="MBB5819769.1"/>
    <property type="molecule type" value="Genomic_DNA"/>
</dbReference>
<reference evidence="1 2" key="1">
    <citation type="submission" date="2020-08" db="EMBL/GenBank/DDBJ databases">
        <title>Sequencing the genomes of 1000 actinobacteria strains.</title>
        <authorList>
            <person name="Klenk H.-P."/>
        </authorList>
    </citation>
    <scope>NUCLEOTIDE SEQUENCE [LARGE SCALE GENOMIC DNA]</scope>
    <source>
        <strain evidence="1 2">DSM 46887</strain>
    </source>
</reference>
<sequence length="37" mass="3893">MTGSYLEIAPATGERPQIVPAHIDIGNTGKLGVTAWK</sequence>
<dbReference type="Proteomes" id="UP000540685">
    <property type="component" value="Unassembled WGS sequence"/>
</dbReference>
<comment type="caution">
    <text evidence="1">The sequence shown here is derived from an EMBL/GenBank/DDBJ whole genome shotgun (WGS) entry which is preliminary data.</text>
</comment>
<protein>
    <submittedName>
        <fullName evidence="1">Uncharacterized protein</fullName>
    </submittedName>
</protein>
<dbReference type="AlphaFoldDB" id="A0A7W9IFI2"/>
<evidence type="ECO:0000313" key="2">
    <source>
        <dbReference type="Proteomes" id="UP000540685"/>
    </source>
</evidence>
<accession>A0A7W9IFI2</accession>
<name>A0A7W9IFI2_9ACTN</name>
<proteinExistence type="predicted"/>
<gene>
    <name evidence="1" type="ORF">F4562_002831</name>
</gene>
<organism evidence="1 2">
    <name type="scientific">Streptosporangium becharense</name>
    <dbReference type="NCBI Taxonomy" id="1816182"/>
    <lineage>
        <taxon>Bacteria</taxon>
        <taxon>Bacillati</taxon>
        <taxon>Actinomycetota</taxon>
        <taxon>Actinomycetes</taxon>
        <taxon>Streptosporangiales</taxon>
        <taxon>Streptosporangiaceae</taxon>
        <taxon>Streptosporangium</taxon>
    </lineage>
</organism>
<keyword evidence="2" id="KW-1185">Reference proteome</keyword>